<keyword evidence="2" id="KW-1185">Reference proteome</keyword>
<comment type="caution">
    <text evidence="1">The sequence shown here is derived from an EMBL/GenBank/DDBJ whole genome shotgun (WGS) entry which is preliminary data.</text>
</comment>
<gene>
    <name evidence="1" type="ORF">J0A68_02540</name>
</gene>
<evidence type="ECO:0000313" key="1">
    <source>
        <dbReference type="EMBL" id="MBN7809814.1"/>
    </source>
</evidence>
<evidence type="ECO:0008006" key="3">
    <source>
        <dbReference type="Google" id="ProtNLM"/>
    </source>
</evidence>
<sequence>MKLFYLLSLAISSIIYSCKNGGEKKHPDLTETIEVIKAVILEDSLQEDFVDLEIYPVLTKYVSRAKKEQFTLGPPPGSARLFPKIEEILKSDLPEITISVEDSLFFKEQEENSSEIWLNQLNFPEYRLSKKTSPFPKAYIYFSSPIFTDTKNIAFVEVGFFCGGECGWGGYRILKKFENKWRVVKEKTYWVS</sequence>
<name>A0ABS3C2J7_9BACT</name>
<organism evidence="1 2">
    <name type="scientific">Algoriphagus oliviformis</name>
    <dbReference type="NCBI Taxonomy" id="2811231"/>
    <lineage>
        <taxon>Bacteria</taxon>
        <taxon>Pseudomonadati</taxon>
        <taxon>Bacteroidota</taxon>
        <taxon>Cytophagia</taxon>
        <taxon>Cytophagales</taxon>
        <taxon>Cyclobacteriaceae</taxon>
        <taxon>Algoriphagus</taxon>
    </lineage>
</organism>
<dbReference type="EMBL" id="JAFKCT010000001">
    <property type="protein sequence ID" value="MBN7809814.1"/>
    <property type="molecule type" value="Genomic_DNA"/>
</dbReference>
<proteinExistence type="predicted"/>
<dbReference type="Proteomes" id="UP000664317">
    <property type="component" value="Unassembled WGS sequence"/>
</dbReference>
<accession>A0ABS3C2J7</accession>
<protein>
    <recommendedName>
        <fullName evidence="3">Lipoprotein</fullName>
    </recommendedName>
</protein>
<evidence type="ECO:0000313" key="2">
    <source>
        <dbReference type="Proteomes" id="UP000664317"/>
    </source>
</evidence>
<reference evidence="1 2" key="1">
    <citation type="submission" date="2021-03" db="EMBL/GenBank/DDBJ databases">
        <title>novel species isolated from a fishpond in China.</title>
        <authorList>
            <person name="Lu H."/>
            <person name="Cai Z."/>
        </authorList>
    </citation>
    <scope>NUCLEOTIDE SEQUENCE [LARGE SCALE GENOMIC DNA]</scope>
    <source>
        <strain evidence="1 2">H41</strain>
    </source>
</reference>
<dbReference type="PROSITE" id="PS51257">
    <property type="entry name" value="PROKAR_LIPOPROTEIN"/>
    <property type="match status" value="1"/>
</dbReference>
<dbReference type="RefSeq" id="WP_206576612.1">
    <property type="nucleotide sequence ID" value="NZ_JAFKCT010000001.1"/>
</dbReference>